<organism evidence="8 9">
    <name type="scientific">Steinernema carpocapsae</name>
    <name type="common">Entomopathogenic nematode</name>
    <dbReference type="NCBI Taxonomy" id="34508"/>
    <lineage>
        <taxon>Eukaryota</taxon>
        <taxon>Metazoa</taxon>
        <taxon>Ecdysozoa</taxon>
        <taxon>Nematoda</taxon>
        <taxon>Chromadorea</taxon>
        <taxon>Rhabditida</taxon>
        <taxon>Tylenchina</taxon>
        <taxon>Panagrolaimomorpha</taxon>
        <taxon>Strongyloidoidea</taxon>
        <taxon>Steinernematidae</taxon>
        <taxon>Steinernema</taxon>
    </lineage>
</organism>
<evidence type="ECO:0000313" key="8">
    <source>
        <dbReference type="EMBL" id="TKR96466.1"/>
    </source>
</evidence>
<dbReference type="InterPro" id="IPR010492">
    <property type="entry name" value="GINS_Psf3"/>
</dbReference>
<comment type="similarity">
    <text evidence="2 6">Belongs to the GINS3/PSF3 family.</text>
</comment>
<keyword evidence="4 6" id="KW-0539">Nucleus</keyword>
<dbReference type="GO" id="GO:1902975">
    <property type="term" value="P:mitotic DNA replication initiation"/>
    <property type="evidence" value="ECO:0007669"/>
    <property type="project" value="TreeGrafter"/>
</dbReference>
<dbReference type="STRING" id="34508.A0A4U5PJ09"/>
<evidence type="ECO:0000313" key="9">
    <source>
        <dbReference type="Proteomes" id="UP000298663"/>
    </source>
</evidence>
<dbReference type="Pfam" id="PF05916">
    <property type="entry name" value="Sld5"/>
    <property type="match status" value="1"/>
</dbReference>
<sequence>MCLKRGSWPDTRFSDHFLTMNGQQNQINIVPSTAFDLDVLLAMQTPVEGHFSADTPSDIYRVLGQPVPARFSSNIKSEVPAYLIDVLKRSEHMQQWKFPRSCQDRTLEVLKADATCVPLNQLSMDFYAFNAQIAELAGGLAGVEIAQTMLASFRKRFPKLLSLAIHMGSKSKETERMDRFEVRMVKQGAAESAAFKEWRYGNQNENRRGMKRKFQVFNNT</sequence>
<gene>
    <name evidence="8" type="ORF">L596_010476</name>
</gene>
<dbReference type="InterPro" id="IPR038437">
    <property type="entry name" value="GINS_Psf3_sf"/>
</dbReference>
<evidence type="ECO:0000256" key="1">
    <source>
        <dbReference type="ARBA" id="ARBA00004123"/>
    </source>
</evidence>
<dbReference type="AlphaFoldDB" id="A0A4U5PJ09"/>
<dbReference type="InterPro" id="IPR036224">
    <property type="entry name" value="GINS_bundle-like_dom_sf"/>
</dbReference>
<dbReference type="Proteomes" id="UP000298663">
    <property type="component" value="Unassembled WGS sequence"/>
</dbReference>
<keyword evidence="3 6" id="KW-0235">DNA replication</keyword>
<reference evidence="8 9" key="1">
    <citation type="journal article" date="2015" name="Genome Biol.">
        <title>Comparative genomics of Steinernema reveals deeply conserved gene regulatory networks.</title>
        <authorList>
            <person name="Dillman A.R."/>
            <person name="Macchietto M."/>
            <person name="Porter C.F."/>
            <person name="Rogers A."/>
            <person name="Williams B."/>
            <person name="Antoshechkin I."/>
            <person name="Lee M.M."/>
            <person name="Goodwin Z."/>
            <person name="Lu X."/>
            <person name="Lewis E.E."/>
            <person name="Goodrich-Blair H."/>
            <person name="Stock S.P."/>
            <person name="Adams B.J."/>
            <person name="Sternberg P.W."/>
            <person name="Mortazavi A."/>
        </authorList>
    </citation>
    <scope>NUCLEOTIDE SEQUENCE [LARGE SCALE GENOMIC DNA]</scope>
    <source>
        <strain evidence="8 9">ALL</strain>
    </source>
</reference>
<dbReference type="OrthoDB" id="10251744at2759"/>
<name>A0A4U5PJ09_STECR</name>
<dbReference type="CDD" id="cd11713">
    <property type="entry name" value="GINS_A_psf3"/>
    <property type="match status" value="1"/>
</dbReference>
<evidence type="ECO:0000256" key="4">
    <source>
        <dbReference type="ARBA" id="ARBA00023242"/>
    </source>
</evidence>
<reference evidence="8 9" key="2">
    <citation type="journal article" date="2019" name="G3 (Bethesda)">
        <title>Hybrid Assembly of the Genome of the Entomopathogenic Nematode Steinernema carpocapsae Identifies the X-Chromosome.</title>
        <authorList>
            <person name="Serra L."/>
            <person name="Macchietto M."/>
            <person name="Macias-Munoz A."/>
            <person name="McGill C.J."/>
            <person name="Rodriguez I.M."/>
            <person name="Rodriguez B."/>
            <person name="Murad R."/>
            <person name="Mortazavi A."/>
        </authorList>
    </citation>
    <scope>NUCLEOTIDE SEQUENCE [LARGE SCALE GENOMIC DNA]</scope>
    <source>
        <strain evidence="8 9">ALL</strain>
    </source>
</reference>
<keyword evidence="9" id="KW-1185">Reference proteome</keyword>
<comment type="caution">
    <text evidence="8">The sequence shown here is derived from an EMBL/GenBank/DDBJ whole genome shotgun (WGS) entry which is preliminary data.</text>
</comment>
<evidence type="ECO:0000259" key="7">
    <source>
        <dbReference type="Pfam" id="PF05916"/>
    </source>
</evidence>
<evidence type="ECO:0000256" key="6">
    <source>
        <dbReference type="RuleBase" id="RU367161"/>
    </source>
</evidence>
<dbReference type="InterPro" id="IPR021151">
    <property type="entry name" value="GINS_A"/>
</dbReference>
<protein>
    <recommendedName>
        <fullName evidence="6">DNA replication complex GINS protein PSF3</fullName>
    </recommendedName>
</protein>
<dbReference type="GO" id="GO:0000811">
    <property type="term" value="C:GINS complex"/>
    <property type="evidence" value="ECO:0007669"/>
    <property type="project" value="UniProtKB-UniRule"/>
</dbReference>
<accession>A0A4U5PJ09</accession>
<comment type="subunit">
    <text evidence="6">Component of the GINS complex.</text>
</comment>
<comment type="function">
    <text evidence="5">Required for correct functioning of the GINS complex, a complex that plays an essential role in the initiation of DNA replication, and progression of DNA replication forks. GINS complex is a core component of CDC45-MCM-GINS (CMG) helicase, the molecular machine that unwinds template DNA during replication, and around which the replisome is built.</text>
</comment>
<comment type="subcellular location">
    <subcellularLocation>
        <location evidence="1 6">Nucleus</location>
    </subcellularLocation>
</comment>
<evidence type="ECO:0000256" key="2">
    <source>
        <dbReference type="ARBA" id="ARBA00006343"/>
    </source>
</evidence>
<comment type="function">
    <text evidence="6">The GINS complex plays an essential role in the initiation of DNA replication.</text>
</comment>
<dbReference type="Gene3D" id="1.20.58.2050">
    <property type="match status" value="1"/>
</dbReference>
<dbReference type="PANTHER" id="PTHR22768">
    <property type="entry name" value="DNA REPLICATION COMPLEX GINS PROTEIN PSF3"/>
    <property type="match status" value="1"/>
</dbReference>
<evidence type="ECO:0000256" key="5">
    <source>
        <dbReference type="ARBA" id="ARBA00045258"/>
    </source>
</evidence>
<dbReference type="EMBL" id="AZBU02000002">
    <property type="protein sequence ID" value="TKR96466.1"/>
    <property type="molecule type" value="Genomic_DNA"/>
</dbReference>
<proteinExistence type="inferred from homology"/>
<dbReference type="PANTHER" id="PTHR22768:SF0">
    <property type="entry name" value="DNA REPLICATION COMPLEX GINS PROTEIN PSF3"/>
    <property type="match status" value="1"/>
</dbReference>
<feature type="domain" description="GINS subunit" evidence="7">
    <location>
        <begin position="105"/>
        <end position="198"/>
    </location>
</feature>
<evidence type="ECO:0000256" key="3">
    <source>
        <dbReference type="ARBA" id="ARBA00022705"/>
    </source>
</evidence>
<dbReference type="SUPFAM" id="SSF158573">
    <property type="entry name" value="GINS helical bundle-like"/>
    <property type="match status" value="1"/>
</dbReference>